<sequence>MDQSCVSCKTLEEEIIQVPWDVMRQSKTFDEMYCNLGAKDLIVEEYYATKDRIWFELTNYQKNFLGVPVDELVQLISAANYLDVKSLTQLGCQCLAQLMKEKTSEEVRDLFGISNDLTEEEVQEIKKQNVWCD</sequence>
<dbReference type="InterPro" id="IPR016897">
    <property type="entry name" value="SKP1"/>
</dbReference>
<dbReference type="Proteomes" id="UP000887574">
    <property type="component" value="Unplaced"/>
</dbReference>
<proteinExistence type="predicted"/>
<dbReference type="InterPro" id="IPR016072">
    <property type="entry name" value="Skp1_comp_dimer"/>
</dbReference>
<reference evidence="3" key="1">
    <citation type="submission" date="2022-11" db="UniProtKB">
        <authorList>
            <consortium name="WormBaseParasite"/>
        </authorList>
    </citation>
    <scope>IDENTIFICATION</scope>
</reference>
<dbReference type="InterPro" id="IPR036296">
    <property type="entry name" value="SKP1-like_dim_sf"/>
</dbReference>
<dbReference type="Gene3D" id="3.30.710.10">
    <property type="entry name" value="Potassium Channel Kv1.1, Chain A"/>
    <property type="match status" value="1"/>
</dbReference>
<dbReference type="WBParaSite" id="jg11478">
    <property type="protein sequence ID" value="jg11478"/>
    <property type="gene ID" value="jg11478"/>
</dbReference>
<dbReference type="PANTHER" id="PTHR11165">
    <property type="entry name" value="SKP1"/>
    <property type="match status" value="1"/>
</dbReference>
<dbReference type="InterPro" id="IPR011333">
    <property type="entry name" value="SKP1/BTB/POZ_sf"/>
</dbReference>
<dbReference type="GO" id="GO:0006511">
    <property type="term" value="P:ubiquitin-dependent protein catabolic process"/>
    <property type="evidence" value="ECO:0007669"/>
    <property type="project" value="InterPro"/>
</dbReference>
<organism evidence="2 3">
    <name type="scientific">Ditylenchus dipsaci</name>
    <dbReference type="NCBI Taxonomy" id="166011"/>
    <lineage>
        <taxon>Eukaryota</taxon>
        <taxon>Metazoa</taxon>
        <taxon>Ecdysozoa</taxon>
        <taxon>Nematoda</taxon>
        <taxon>Chromadorea</taxon>
        <taxon>Rhabditida</taxon>
        <taxon>Tylenchina</taxon>
        <taxon>Tylenchomorpha</taxon>
        <taxon>Sphaerularioidea</taxon>
        <taxon>Anguinidae</taxon>
        <taxon>Anguininae</taxon>
        <taxon>Ditylenchus</taxon>
    </lineage>
</organism>
<evidence type="ECO:0000313" key="3">
    <source>
        <dbReference type="WBParaSite" id="jg11478"/>
    </source>
</evidence>
<evidence type="ECO:0000313" key="2">
    <source>
        <dbReference type="Proteomes" id="UP000887574"/>
    </source>
</evidence>
<accession>A0A915CRV6</accession>
<name>A0A915CRV6_9BILA</name>
<evidence type="ECO:0000259" key="1">
    <source>
        <dbReference type="Pfam" id="PF01466"/>
    </source>
</evidence>
<keyword evidence="2" id="KW-1185">Reference proteome</keyword>
<feature type="domain" description="SKP1 component dimerisation" evidence="1">
    <location>
        <begin position="85"/>
        <end position="132"/>
    </location>
</feature>
<protein>
    <submittedName>
        <fullName evidence="3">Skp1-related protein</fullName>
    </submittedName>
</protein>
<dbReference type="AlphaFoldDB" id="A0A915CRV6"/>
<dbReference type="SUPFAM" id="SSF81382">
    <property type="entry name" value="Skp1 dimerisation domain-like"/>
    <property type="match status" value="1"/>
</dbReference>
<dbReference type="Pfam" id="PF01466">
    <property type="entry name" value="Skp1"/>
    <property type="match status" value="1"/>
</dbReference>